<dbReference type="GO" id="GO:0006310">
    <property type="term" value="P:DNA recombination"/>
    <property type="evidence" value="ECO:0007669"/>
    <property type="project" value="UniProtKB-UniRule"/>
</dbReference>
<dbReference type="SUPFAM" id="SSF50249">
    <property type="entry name" value="Nucleic acid-binding proteins"/>
    <property type="match status" value="1"/>
</dbReference>
<dbReference type="AlphaFoldDB" id="A0A255Z6V2"/>
<dbReference type="NCBIfam" id="TIGR00613">
    <property type="entry name" value="reco"/>
    <property type="match status" value="1"/>
</dbReference>
<protein>
    <recommendedName>
        <fullName evidence="4">DNA repair protein RecO</fullName>
    </recommendedName>
    <alternativeName>
        <fullName evidence="4">Recombination protein O</fullName>
    </alternativeName>
</protein>
<dbReference type="InterPro" id="IPR012340">
    <property type="entry name" value="NA-bd_OB-fold"/>
</dbReference>
<sequence length="237" mass="27519">MPVKTKAIVISAIRYQEKSLVVKCFTASDGLKSYFIRDAFSSRKNTQKIAYFQPLNILEVEAVHKNKGRLEYFKELKLAYPYHTLHTDIVKTAVAIFISEMLHHSIKEEEKNLALYDFLETSLLWLDSHEAAANFHLVLLLEITKFLGFYPQRHTSGCLYFEMTEGMFIPNETLSCLTGEETHLLVRLMELRFDHNAKAFSVAERQVLLKILLDYYAFHLEGFRRPNSAEVLKEVFS</sequence>
<dbReference type="Pfam" id="PF11967">
    <property type="entry name" value="RecO_N"/>
    <property type="match status" value="1"/>
</dbReference>
<keyword evidence="7" id="KW-1185">Reference proteome</keyword>
<keyword evidence="2 4" id="KW-0233">DNA recombination</keyword>
<proteinExistence type="inferred from homology"/>
<organism evidence="6 7">
    <name type="scientific">Flavobacterium cyanobacteriorum</name>
    <dbReference type="NCBI Taxonomy" id="2022802"/>
    <lineage>
        <taxon>Bacteria</taxon>
        <taxon>Pseudomonadati</taxon>
        <taxon>Bacteroidota</taxon>
        <taxon>Flavobacteriia</taxon>
        <taxon>Flavobacteriales</taxon>
        <taxon>Flavobacteriaceae</taxon>
        <taxon>Flavobacterium</taxon>
    </lineage>
</organism>
<reference evidence="6 7" key="1">
    <citation type="submission" date="2017-07" db="EMBL/GenBank/DDBJ databases">
        <title>Flavobacterium cyanobacteriorum sp. nov., isolated from cyanobacterial aggregates in a eutrophic lake.</title>
        <authorList>
            <person name="Cai H."/>
        </authorList>
    </citation>
    <scope>NUCLEOTIDE SEQUENCE [LARGE SCALE GENOMIC DNA]</scope>
    <source>
        <strain evidence="6 7">TH021</strain>
    </source>
</reference>
<evidence type="ECO:0000256" key="2">
    <source>
        <dbReference type="ARBA" id="ARBA00023172"/>
    </source>
</evidence>
<dbReference type="Pfam" id="PF02565">
    <property type="entry name" value="RecO_C"/>
    <property type="match status" value="1"/>
</dbReference>
<dbReference type="Proteomes" id="UP000216605">
    <property type="component" value="Unassembled WGS sequence"/>
</dbReference>
<dbReference type="HAMAP" id="MF_00201">
    <property type="entry name" value="RecO"/>
    <property type="match status" value="1"/>
</dbReference>
<evidence type="ECO:0000256" key="3">
    <source>
        <dbReference type="ARBA" id="ARBA00023204"/>
    </source>
</evidence>
<dbReference type="PANTHER" id="PTHR33991:SF1">
    <property type="entry name" value="DNA REPAIR PROTEIN RECO"/>
    <property type="match status" value="1"/>
</dbReference>
<comment type="caution">
    <text evidence="6">The sequence shown here is derived from an EMBL/GenBank/DDBJ whole genome shotgun (WGS) entry which is preliminary data.</text>
</comment>
<evidence type="ECO:0000313" key="6">
    <source>
        <dbReference type="EMBL" id="OYQ36644.1"/>
    </source>
</evidence>
<dbReference type="PANTHER" id="PTHR33991">
    <property type="entry name" value="DNA REPAIR PROTEIN RECO"/>
    <property type="match status" value="1"/>
</dbReference>
<dbReference type="GO" id="GO:0043590">
    <property type="term" value="C:bacterial nucleoid"/>
    <property type="evidence" value="ECO:0007669"/>
    <property type="project" value="TreeGrafter"/>
</dbReference>
<comment type="similarity">
    <text evidence="4">Belongs to the RecO family.</text>
</comment>
<dbReference type="RefSeq" id="WP_094415002.1">
    <property type="nucleotide sequence ID" value="NZ_NOXV01000268.1"/>
</dbReference>
<dbReference type="InterPro" id="IPR037278">
    <property type="entry name" value="ARFGAP/RecO"/>
</dbReference>
<name>A0A255Z6V2_9FLAO</name>
<accession>A0A255Z6V2</accession>
<dbReference type="GO" id="GO:0006302">
    <property type="term" value="P:double-strand break repair"/>
    <property type="evidence" value="ECO:0007669"/>
    <property type="project" value="TreeGrafter"/>
</dbReference>
<evidence type="ECO:0000313" key="7">
    <source>
        <dbReference type="Proteomes" id="UP000216605"/>
    </source>
</evidence>
<dbReference type="EMBL" id="NOXV01000268">
    <property type="protein sequence ID" value="OYQ36644.1"/>
    <property type="molecule type" value="Genomic_DNA"/>
</dbReference>
<keyword evidence="1 4" id="KW-0227">DNA damage</keyword>
<dbReference type="SUPFAM" id="SSF57863">
    <property type="entry name" value="ArfGap/RecO-like zinc finger"/>
    <property type="match status" value="1"/>
</dbReference>
<gene>
    <name evidence="4 6" type="primary">recO</name>
    <name evidence="6" type="ORF">CHU92_09630</name>
</gene>
<dbReference type="OrthoDB" id="9789152at2"/>
<dbReference type="Gene3D" id="2.40.50.140">
    <property type="entry name" value="Nucleic acid-binding proteins"/>
    <property type="match status" value="1"/>
</dbReference>
<dbReference type="InterPro" id="IPR003717">
    <property type="entry name" value="RecO"/>
</dbReference>
<keyword evidence="3 4" id="KW-0234">DNA repair</keyword>
<evidence type="ECO:0000256" key="4">
    <source>
        <dbReference type="HAMAP-Rule" id="MF_00201"/>
    </source>
</evidence>
<feature type="domain" description="DNA replication/recombination mediator RecO N-terminal" evidence="5">
    <location>
        <begin position="1"/>
        <end position="81"/>
    </location>
</feature>
<dbReference type="InterPro" id="IPR022572">
    <property type="entry name" value="DNA_rep/recomb_RecO_N"/>
</dbReference>
<evidence type="ECO:0000256" key="1">
    <source>
        <dbReference type="ARBA" id="ARBA00022763"/>
    </source>
</evidence>
<comment type="function">
    <text evidence="4">Involved in DNA repair and RecF pathway recombination.</text>
</comment>
<evidence type="ECO:0000259" key="5">
    <source>
        <dbReference type="Pfam" id="PF11967"/>
    </source>
</evidence>